<dbReference type="EMBL" id="CP036274">
    <property type="protein sequence ID" value="QDU29397.1"/>
    <property type="molecule type" value="Genomic_DNA"/>
</dbReference>
<sequence>MWLSSVQPQQTGADGGHAKAPFNATQAKFHQAAWAKHLGTQVETVNSVGAKMILIPPGEFMMGSTDEKVEAALKVADEIKADGVVISRIEKAEGPQHKVIITKPLLMSATEVTIGQFKKFSATGCRSLGGLDRPSFT</sequence>
<dbReference type="Gene3D" id="3.90.1580.10">
    <property type="entry name" value="paralog of FGE (formylglycine-generating enzyme)"/>
    <property type="match status" value="1"/>
</dbReference>
<protein>
    <submittedName>
        <fullName evidence="2">Uncharacterized protein</fullName>
    </submittedName>
</protein>
<evidence type="ECO:0000256" key="1">
    <source>
        <dbReference type="SAM" id="MobiDB-lite"/>
    </source>
</evidence>
<feature type="compositionally biased region" description="Polar residues" evidence="1">
    <location>
        <begin position="1"/>
        <end position="12"/>
    </location>
</feature>
<gene>
    <name evidence="2" type="ORF">ETAA8_45070</name>
</gene>
<dbReference type="InterPro" id="IPR042095">
    <property type="entry name" value="SUMF_sf"/>
</dbReference>
<organism evidence="2 3">
    <name type="scientific">Anatilimnocola aggregata</name>
    <dbReference type="NCBI Taxonomy" id="2528021"/>
    <lineage>
        <taxon>Bacteria</taxon>
        <taxon>Pseudomonadati</taxon>
        <taxon>Planctomycetota</taxon>
        <taxon>Planctomycetia</taxon>
        <taxon>Pirellulales</taxon>
        <taxon>Pirellulaceae</taxon>
        <taxon>Anatilimnocola</taxon>
    </lineage>
</organism>
<evidence type="ECO:0000313" key="3">
    <source>
        <dbReference type="Proteomes" id="UP000315017"/>
    </source>
</evidence>
<feature type="region of interest" description="Disordered" evidence="1">
    <location>
        <begin position="1"/>
        <end position="20"/>
    </location>
</feature>
<dbReference type="SUPFAM" id="SSF56436">
    <property type="entry name" value="C-type lectin-like"/>
    <property type="match status" value="1"/>
</dbReference>
<dbReference type="KEGG" id="aagg:ETAA8_45070"/>
<keyword evidence="3" id="KW-1185">Reference proteome</keyword>
<accession>A0A517YGP7</accession>
<dbReference type="Proteomes" id="UP000315017">
    <property type="component" value="Chromosome"/>
</dbReference>
<name>A0A517YGP7_9BACT</name>
<dbReference type="AlphaFoldDB" id="A0A517YGP7"/>
<reference evidence="2 3" key="1">
    <citation type="submission" date="2019-02" db="EMBL/GenBank/DDBJ databases">
        <title>Deep-cultivation of Planctomycetes and their phenomic and genomic characterization uncovers novel biology.</title>
        <authorList>
            <person name="Wiegand S."/>
            <person name="Jogler M."/>
            <person name="Boedeker C."/>
            <person name="Pinto D."/>
            <person name="Vollmers J."/>
            <person name="Rivas-Marin E."/>
            <person name="Kohn T."/>
            <person name="Peeters S.H."/>
            <person name="Heuer A."/>
            <person name="Rast P."/>
            <person name="Oberbeckmann S."/>
            <person name="Bunk B."/>
            <person name="Jeske O."/>
            <person name="Meyerdierks A."/>
            <person name="Storesund J.E."/>
            <person name="Kallscheuer N."/>
            <person name="Luecker S."/>
            <person name="Lage O.M."/>
            <person name="Pohl T."/>
            <person name="Merkel B.J."/>
            <person name="Hornburger P."/>
            <person name="Mueller R.-W."/>
            <person name="Bruemmer F."/>
            <person name="Labrenz M."/>
            <person name="Spormann A.M."/>
            <person name="Op den Camp H."/>
            <person name="Overmann J."/>
            <person name="Amann R."/>
            <person name="Jetten M.S.M."/>
            <person name="Mascher T."/>
            <person name="Medema M.H."/>
            <person name="Devos D.P."/>
            <person name="Kaster A.-K."/>
            <person name="Ovreas L."/>
            <person name="Rohde M."/>
            <person name="Galperin M.Y."/>
            <person name="Jogler C."/>
        </authorList>
    </citation>
    <scope>NUCLEOTIDE SEQUENCE [LARGE SCALE GENOMIC DNA]</scope>
    <source>
        <strain evidence="2 3">ETA_A8</strain>
    </source>
</reference>
<dbReference type="InterPro" id="IPR016187">
    <property type="entry name" value="CTDL_fold"/>
</dbReference>
<proteinExistence type="predicted"/>
<evidence type="ECO:0000313" key="2">
    <source>
        <dbReference type="EMBL" id="QDU29397.1"/>
    </source>
</evidence>